<comment type="caution">
    <text evidence="4">The sequence shown here is derived from an EMBL/GenBank/DDBJ whole genome shotgun (WGS) entry which is preliminary data.</text>
</comment>
<keyword evidence="5" id="KW-1185">Reference proteome</keyword>
<reference evidence="4 5" key="1">
    <citation type="submission" date="2020-08" db="EMBL/GenBank/DDBJ databases">
        <title>Sequencing the genomes of 1000 actinobacteria strains.</title>
        <authorList>
            <person name="Klenk H.-P."/>
        </authorList>
    </citation>
    <scope>NUCLEOTIDE SEQUENCE [LARGE SCALE GENOMIC DNA]</scope>
    <source>
        <strain evidence="4 5">DSM 20146</strain>
    </source>
</reference>
<sequence length="206" mass="22283">MSEVAERRGRGRPRKARGAASARDAIVRAAAEEFVERGYEAASLRAIARRAGVDSALVHHYFDGKADLFAAALEAPLRPDRVLDVVLSAPREEIGERLVRYLCEQLDDGPAAGRMVVVLRTALGSGPGTRMVREFLTREVFSRLAALNDGADDAELRADLAAAQIVGLIMTRYVLKLEPVAAASADELARRVGPVLQWHLFGTPLG</sequence>
<dbReference type="InterPro" id="IPR001647">
    <property type="entry name" value="HTH_TetR"/>
</dbReference>
<accession>A0A7W4YJT7</accession>
<proteinExistence type="predicted"/>
<evidence type="ECO:0000313" key="4">
    <source>
        <dbReference type="EMBL" id="MBB2966999.1"/>
    </source>
</evidence>
<protein>
    <submittedName>
        <fullName evidence="4">AcrR family transcriptional regulator</fullName>
    </submittedName>
</protein>
<dbReference type="InterPro" id="IPR036271">
    <property type="entry name" value="Tet_transcr_reg_TetR-rel_C_sf"/>
</dbReference>
<feature type="DNA-binding region" description="H-T-H motif" evidence="2">
    <location>
        <begin position="43"/>
        <end position="62"/>
    </location>
</feature>
<dbReference type="PRINTS" id="PR00455">
    <property type="entry name" value="HTHTETR"/>
</dbReference>
<dbReference type="Pfam" id="PF17920">
    <property type="entry name" value="TetR_C_16"/>
    <property type="match status" value="1"/>
</dbReference>
<dbReference type="SUPFAM" id="SSF46689">
    <property type="entry name" value="Homeodomain-like"/>
    <property type="match status" value="1"/>
</dbReference>
<organism evidence="4 5">
    <name type="scientific">Leifsonia aquatica</name>
    <name type="common">Corynebacterium aquaticum</name>
    <dbReference type="NCBI Taxonomy" id="144185"/>
    <lineage>
        <taxon>Bacteria</taxon>
        <taxon>Bacillati</taxon>
        <taxon>Actinomycetota</taxon>
        <taxon>Actinomycetes</taxon>
        <taxon>Micrococcales</taxon>
        <taxon>Microbacteriaceae</taxon>
        <taxon>Leifsonia</taxon>
    </lineage>
</organism>
<dbReference type="EMBL" id="JACHVP010000001">
    <property type="protein sequence ID" value="MBB2966999.1"/>
    <property type="molecule type" value="Genomic_DNA"/>
</dbReference>
<dbReference type="GO" id="GO:0003700">
    <property type="term" value="F:DNA-binding transcription factor activity"/>
    <property type="evidence" value="ECO:0007669"/>
    <property type="project" value="TreeGrafter"/>
</dbReference>
<dbReference type="AlphaFoldDB" id="A0A7W4YJT7"/>
<dbReference type="InterPro" id="IPR009057">
    <property type="entry name" value="Homeodomain-like_sf"/>
</dbReference>
<evidence type="ECO:0000256" key="1">
    <source>
        <dbReference type="ARBA" id="ARBA00023125"/>
    </source>
</evidence>
<dbReference type="PANTHER" id="PTHR30055">
    <property type="entry name" value="HTH-TYPE TRANSCRIPTIONAL REGULATOR RUTR"/>
    <property type="match status" value="1"/>
</dbReference>
<evidence type="ECO:0000256" key="2">
    <source>
        <dbReference type="PROSITE-ProRule" id="PRU00335"/>
    </source>
</evidence>
<feature type="domain" description="HTH tetR-type" evidence="3">
    <location>
        <begin position="20"/>
        <end position="80"/>
    </location>
</feature>
<dbReference type="GO" id="GO:0000976">
    <property type="term" value="F:transcription cis-regulatory region binding"/>
    <property type="evidence" value="ECO:0007669"/>
    <property type="project" value="TreeGrafter"/>
</dbReference>
<dbReference type="Gene3D" id="1.10.357.10">
    <property type="entry name" value="Tetracycline Repressor, domain 2"/>
    <property type="match status" value="1"/>
</dbReference>
<dbReference type="PROSITE" id="PS50977">
    <property type="entry name" value="HTH_TETR_2"/>
    <property type="match status" value="1"/>
</dbReference>
<dbReference type="SUPFAM" id="SSF48498">
    <property type="entry name" value="Tetracyclin repressor-like, C-terminal domain"/>
    <property type="match status" value="1"/>
</dbReference>
<evidence type="ECO:0000259" key="3">
    <source>
        <dbReference type="PROSITE" id="PS50977"/>
    </source>
</evidence>
<evidence type="ECO:0000313" key="5">
    <source>
        <dbReference type="Proteomes" id="UP000538196"/>
    </source>
</evidence>
<dbReference type="Pfam" id="PF00440">
    <property type="entry name" value="TetR_N"/>
    <property type="match status" value="1"/>
</dbReference>
<dbReference type="InterPro" id="IPR050109">
    <property type="entry name" value="HTH-type_TetR-like_transc_reg"/>
</dbReference>
<dbReference type="PANTHER" id="PTHR30055:SF235">
    <property type="entry name" value="TRANSCRIPTIONAL REGULATORY PROTEIN"/>
    <property type="match status" value="1"/>
</dbReference>
<gene>
    <name evidence="4" type="ORF">FHX33_001731</name>
</gene>
<dbReference type="RefSeq" id="WP_338092008.1">
    <property type="nucleotide sequence ID" value="NZ_JACHVP010000001.1"/>
</dbReference>
<keyword evidence="1 2" id="KW-0238">DNA-binding</keyword>
<dbReference type="InterPro" id="IPR041678">
    <property type="entry name" value="TetR_C_16"/>
</dbReference>
<dbReference type="Gene3D" id="1.10.10.60">
    <property type="entry name" value="Homeodomain-like"/>
    <property type="match status" value="1"/>
</dbReference>
<name>A0A7W4YJT7_LEIAQ</name>
<dbReference type="Proteomes" id="UP000538196">
    <property type="component" value="Unassembled WGS sequence"/>
</dbReference>